<sequence length="56" mass="6786">MMNKFMKSVVMNSEHERFKAMIIRIELEEELQAIMNNEHELFNSMIKAMLKQVNER</sequence>
<dbReference type="EMBL" id="CP054580">
    <property type="protein sequence ID" value="QKS24608.1"/>
    <property type="molecule type" value="Genomic_DNA"/>
</dbReference>
<dbReference type="Proteomes" id="UP000509761">
    <property type="component" value="Chromosome"/>
</dbReference>
<evidence type="ECO:0000313" key="2">
    <source>
        <dbReference type="Proteomes" id="UP000509761"/>
    </source>
</evidence>
<proteinExistence type="predicted"/>
<reference evidence="1 2" key="1">
    <citation type="submission" date="2019-12" db="EMBL/GenBank/DDBJ databases">
        <title>Genome sequencing and assembly of endphytes of Porphyra tenera.</title>
        <authorList>
            <person name="Park J.M."/>
            <person name="Shin R."/>
            <person name="Jo S.H."/>
        </authorList>
    </citation>
    <scope>NUCLEOTIDE SEQUENCE [LARGE SCALE GENOMIC DNA]</scope>
    <source>
        <strain evidence="1 2">GPM3</strain>
    </source>
</reference>
<dbReference type="AlphaFoldDB" id="A0AAP9NMJ0"/>
<protein>
    <submittedName>
        <fullName evidence="1">Uncharacterized protein</fullName>
    </submittedName>
</protein>
<organism evidence="1 2">
    <name type="scientific">Vreelandella titanicae</name>
    <dbReference type="NCBI Taxonomy" id="664683"/>
    <lineage>
        <taxon>Bacteria</taxon>
        <taxon>Pseudomonadati</taxon>
        <taxon>Pseudomonadota</taxon>
        <taxon>Gammaproteobacteria</taxon>
        <taxon>Oceanospirillales</taxon>
        <taxon>Halomonadaceae</taxon>
        <taxon>Vreelandella</taxon>
    </lineage>
</organism>
<name>A0AAP9NMJ0_9GAMM</name>
<gene>
    <name evidence="1" type="ORF">FX987_02390</name>
</gene>
<evidence type="ECO:0000313" key="1">
    <source>
        <dbReference type="EMBL" id="QKS24608.1"/>
    </source>
</evidence>
<keyword evidence="2" id="KW-1185">Reference proteome</keyword>
<accession>A0AAP9NMJ0</accession>